<organism evidence="1 2">
    <name type="scientific">Paenibacillus agilis</name>
    <dbReference type="NCBI Taxonomy" id="3020863"/>
    <lineage>
        <taxon>Bacteria</taxon>
        <taxon>Bacillati</taxon>
        <taxon>Bacillota</taxon>
        <taxon>Bacilli</taxon>
        <taxon>Bacillales</taxon>
        <taxon>Paenibacillaceae</taxon>
        <taxon>Paenibacillus</taxon>
    </lineage>
</organism>
<reference evidence="1 2" key="1">
    <citation type="submission" date="2019-07" db="EMBL/GenBank/DDBJ databases">
        <authorList>
            <person name="Kim J."/>
        </authorList>
    </citation>
    <scope>NUCLEOTIDE SEQUENCE [LARGE SCALE GENOMIC DNA]</scope>
    <source>
        <strain evidence="1 2">N4</strain>
    </source>
</reference>
<evidence type="ECO:0000313" key="2">
    <source>
        <dbReference type="Proteomes" id="UP000318102"/>
    </source>
</evidence>
<comment type="caution">
    <text evidence="1">The sequence shown here is derived from an EMBL/GenBank/DDBJ whole genome shotgun (WGS) entry which is preliminary data.</text>
</comment>
<gene>
    <name evidence="1" type="ORF">FPZ44_12525</name>
</gene>
<evidence type="ECO:0000313" key="1">
    <source>
        <dbReference type="EMBL" id="TVX93805.1"/>
    </source>
</evidence>
<dbReference type="RefSeq" id="WP_144990647.1">
    <property type="nucleotide sequence ID" value="NZ_VNJK01000001.1"/>
</dbReference>
<dbReference type="AlphaFoldDB" id="A0A559J1P1"/>
<keyword evidence="2" id="KW-1185">Reference proteome</keyword>
<dbReference type="OrthoDB" id="10010206at2"/>
<dbReference type="EMBL" id="VNJK01000001">
    <property type="protein sequence ID" value="TVX93805.1"/>
    <property type="molecule type" value="Genomic_DNA"/>
</dbReference>
<name>A0A559J1P1_9BACL</name>
<accession>A0A559J1P1</accession>
<sequence length="122" mass="13998">MENVYSRLFQLENYLDEETVDVFMVKDGKTLYDRPCSIPISVATRMICIGQGYGLKYSSLIDVYGDLKLNFQQLDGFKEELMFILELVNDEVLKHYISSLIELIIVCLYDPNKQTGIEVLGA</sequence>
<protein>
    <submittedName>
        <fullName evidence="1">Uncharacterized protein</fullName>
    </submittedName>
</protein>
<proteinExistence type="predicted"/>
<dbReference type="Proteomes" id="UP000318102">
    <property type="component" value="Unassembled WGS sequence"/>
</dbReference>